<dbReference type="Proteomes" id="UP001055879">
    <property type="component" value="Linkage Group LG18"/>
</dbReference>
<dbReference type="EMBL" id="CM042064">
    <property type="protein sequence ID" value="KAI3665690.1"/>
    <property type="molecule type" value="Genomic_DNA"/>
</dbReference>
<reference evidence="1 2" key="2">
    <citation type="journal article" date="2022" name="Mol. Ecol. Resour.">
        <title>The genomes of chicory, endive, great burdock and yacon provide insights into Asteraceae paleo-polyploidization history and plant inulin production.</title>
        <authorList>
            <person name="Fan W."/>
            <person name="Wang S."/>
            <person name="Wang H."/>
            <person name="Wang A."/>
            <person name="Jiang F."/>
            <person name="Liu H."/>
            <person name="Zhao H."/>
            <person name="Xu D."/>
            <person name="Zhang Y."/>
        </authorList>
    </citation>
    <scope>NUCLEOTIDE SEQUENCE [LARGE SCALE GENOMIC DNA]</scope>
    <source>
        <strain evidence="2">cv. Niubang</strain>
    </source>
</reference>
<evidence type="ECO:0000313" key="2">
    <source>
        <dbReference type="Proteomes" id="UP001055879"/>
    </source>
</evidence>
<reference evidence="2" key="1">
    <citation type="journal article" date="2022" name="Mol. Ecol. Resour.">
        <title>The genomes of chicory, endive, great burdock and yacon provide insights into Asteraceae palaeo-polyploidization history and plant inulin production.</title>
        <authorList>
            <person name="Fan W."/>
            <person name="Wang S."/>
            <person name="Wang H."/>
            <person name="Wang A."/>
            <person name="Jiang F."/>
            <person name="Liu H."/>
            <person name="Zhao H."/>
            <person name="Xu D."/>
            <person name="Zhang Y."/>
        </authorList>
    </citation>
    <scope>NUCLEOTIDE SEQUENCE [LARGE SCALE GENOMIC DNA]</scope>
    <source>
        <strain evidence="2">cv. Niubang</strain>
    </source>
</reference>
<organism evidence="1 2">
    <name type="scientific">Arctium lappa</name>
    <name type="common">Greater burdock</name>
    <name type="synonym">Lappa major</name>
    <dbReference type="NCBI Taxonomy" id="4217"/>
    <lineage>
        <taxon>Eukaryota</taxon>
        <taxon>Viridiplantae</taxon>
        <taxon>Streptophyta</taxon>
        <taxon>Embryophyta</taxon>
        <taxon>Tracheophyta</taxon>
        <taxon>Spermatophyta</taxon>
        <taxon>Magnoliopsida</taxon>
        <taxon>eudicotyledons</taxon>
        <taxon>Gunneridae</taxon>
        <taxon>Pentapetalae</taxon>
        <taxon>asterids</taxon>
        <taxon>campanulids</taxon>
        <taxon>Asterales</taxon>
        <taxon>Asteraceae</taxon>
        <taxon>Carduoideae</taxon>
        <taxon>Cardueae</taxon>
        <taxon>Arctiinae</taxon>
        <taxon>Arctium</taxon>
    </lineage>
</organism>
<name>A0ACB8XFC2_ARCLA</name>
<sequence>MATAPTTYSLLFCLIFSLTYISAVHGGEHKSPPERTEEELSNTYELWLIRHSKAYNALGEKERRFQIFKDNLKFIDEHNFSGNRSYTVGLNRFADITNDEYRSMYLGTRSYADRRIAKLQRAGISQRYAVENNEMLPENVDWRKSGAVAPVKDQGSCGSCWAFSTVAAVEGINKIVTGKLISLSEQELVDCDNVYNSGCNGGGMDDAFSFIVSNGGIDTESDYPYKGVDGVCDPLRNKAKVVSIDGYEDVPPMNEKALMKAVAHQPVSVGIEASGLGFQLYSSGVFTGSCGTDLDHGVVVVGYGSENGKDYWIVRNSWGSNWGEDGYIRMERNVVRTHTGKCGITMMASYPVKYRNNNPVISNNVYTDQINPVKAKEFTIKIETPKPVFTNHRRYYCRKPPFFQFRRQLSVQSVSSPSFPSATAPNFICELDKKNQRGLELISRIYWIYNGFRIGRVISI</sequence>
<gene>
    <name evidence="1" type="ORF">L6452_44320</name>
</gene>
<evidence type="ECO:0000313" key="1">
    <source>
        <dbReference type="EMBL" id="KAI3665690.1"/>
    </source>
</evidence>
<keyword evidence="2" id="KW-1185">Reference proteome</keyword>
<comment type="caution">
    <text evidence="1">The sequence shown here is derived from an EMBL/GenBank/DDBJ whole genome shotgun (WGS) entry which is preliminary data.</text>
</comment>
<accession>A0ACB8XFC2</accession>
<proteinExistence type="predicted"/>
<protein>
    <submittedName>
        <fullName evidence="1">Uncharacterized protein</fullName>
    </submittedName>
</protein>